<name>A0ABT4KTZ5_9SPHI</name>
<dbReference type="EMBL" id="JAPWGL010000001">
    <property type="protein sequence ID" value="MCZ4222397.1"/>
    <property type="molecule type" value="Genomic_DNA"/>
</dbReference>
<sequence length="305" mass="33272">MKTGLTDNISGEKVLVVGELLADIISEKDIASLQFPSSFMINQGGSSANLCANLKWQGIDAALVATVGNDNLGAFLINELKTVGLSDNYISRSANRQTSIVLVGKNVDTPDFIPYRCADMAIKRVEDAVLQSCGIIHTTAFALSKEPARGNILNAFTKAAQLGKFLSIDWNFAPSIWHEDDGKAVFKQICRLNPLLKISVDDLERFLGEHLSIEACIQWLDKLNVKAICLTCGKDGVWFKGQDQSWSYKPALEVASVVGVTGAGDAFWSGFLAHFIKGKPLEACVDNALEVARCKIEKPYPLYKK</sequence>
<evidence type="ECO:0000256" key="3">
    <source>
        <dbReference type="ARBA" id="ARBA00022741"/>
    </source>
</evidence>
<evidence type="ECO:0000256" key="4">
    <source>
        <dbReference type="ARBA" id="ARBA00022777"/>
    </source>
</evidence>
<reference evidence="7" key="1">
    <citation type="submission" date="2022-12" db="EMBL/GenBank/DDBJ databases">
        <title>Genome sequence of SJ11.</title>
        <authorList>
            <person name="Woo H."/>
        </authorList>
    </citation>
    <scope>NUCLEOTIDE SEQUENCE</scope>
    <source>
        <strain evidence="7">SJ11</strain>
    </source>
</reference>
<accession>A0ABT4KTZ5</accession>
<evidence type="ECO:0000256" key="1">
    <source>
        <dbReference type="ARBA" id="ARBA00010688"/>
    </source>
</evidence>
<keyword evidence="5" id="KW-0067">ATP-binding</keyword>
<keyword evidence="8" id="KW-1185">Reference proteome</keyword>
<dbReference type="GO" id="GO:0016301">
    <property type="term" value="F:kinase activity"/>
    <property type="evidence" value="ECO:0007669"/>
    <property type="project" value="UniProtKB-KW"/>
</dbReference>
<dbReference type="Pfam" id="PF00294">
    <property type="entry name" value="PfkB"/>
    <property type="match status" value="1"/>
</dbReference>
<evidence type="ECO:0000313" key="7">
    <source>
        <dbReference type="EMBL" id="MCZ4222397.1"/>
    </source>
</evidence>
<proteinExistence type="inferred from homology"/>
<feature type="domain" description="Carbohydrate kinase PfkB" evidence="6">
    <location>
        <begin position="12"/>
        <end position="299"/>
    </location>
</feature>
<comment type="similarity">
    <text evidence="1">Belongs to the carbohydrate kinase PfkB family.</text>
</comment>
<keyword evidence="3" id="KW-0547">Nucleotide-binding</keyword>
<keyword evidence="4 7" id="KW-0418">Kinase</keyword>
<comment type="caution">
    <text evidence="7">The sequence shown here is derived from an EMBL/GenBank/DDBJ whole genome shotgun (WGS) entry which is preliminary data.</text>
</comment>
<evidence type="ECO:0000256" key="2">
    <source>
        <dbReference type="ARBA" id="ARBA00022679"/>
    </source>
</evidence>
<protein>
    <submittedName>
        <fullName evidence="7">Carbohydrate kinase family protein</fullName>
    </submittedName>
</protein>
<dbReference type="InterPro" id="IPR029056">
    <property type="entry name" value="Ribokinase-like"/>
</dbReference>
<gene>
    <name evidence="7" type="ORF">O0931_03710</name>
</gene>
<organism evidence="7 8">
    <name type="scientific">Pedobacter rhodius</name>
    <dbReference type="NCBI Taxonomy" id="3004098"/>
    <lineage>
        <taxon>Bacteria</taxon>
        <taxon>Pseudomonadati</taxon>
        <taxon>Bacteroidota</taxon>
        <taxon>Sphingobacteriia</taxon>
        <taxon>Sphingobacteriales</taxon>
        <taxon>Sphingobacteriaceae</taxon>
        <taxon>Pedobacter</taxon>
    </lineage>
</organism>
<evidence type="ECO:0000256" key="5">
    <source>
        <dbReference type="ARBA" id="ARBA00022840"/>
    </source>
</evidence>
<dbReference type="Gene3D" id="3.40.1190.20">
    <property type="match status" value="1"/>
</dbReference>
<evidence type="ECO:0000259" key="6">
    <source>
        <dbReference type="Pfam" id="PF00294"/>
    </source>
</evidence>
<keyword evidence="2" id="KW-0808">Transferase</keyword>
<dbReference type="Proteomes" id="UP001144341">
    <property type="component" value="Unassembled WGS sequence"/>
</dbReference>
<dbReference type="SUPFAM" id="SSF53613">
    <property type="entry name" value="Ribokinase-like"/>
    <property type="match status" value="1"/>
</dbReference>
<dbReference type="InterPro" id="IPR011611">
    <property type="entry name" value="PfkB_dom"/>
</dbReference>
<evidence type="ECO:0000313" key="8">
    <source>
        <dbReference type="Proteomes" id="UP001144341"/>
    </source>
</evidence>
<dbReference type="PANTHER" id="PTHR43085">
    <property type="entry name" value="HEXOKINASE FAMILY MEMBER"/>
    <property type="match status" value="1"/>
</dbReference>
<dbReference type="InterPro" id="IPR050306">
    <property type="entry name" value="PfkB_Carbo_kinase"/>
</dbReference>
<dbReference type="PANTHER" id="PTHR43085:SF1">
    <property type="entry name" value="PSEUDOURIDINE KINASE-RELATED"/>
    <property type="match status" value="1"/>
</dbReference>
<dbReference type="RefSeq" id="WP_269414199.1">
    <property type="nucleotide sequence ID" value="NZ_JAPWGL010000001.1"/>
</dbReference>